<dbReference type="EMBL" id="CP003811">
    <property type="protein sequence ID" value="AIQ93504.1"/>
    <property type="molecule type" value="Genomic_DNA"/>
</dbReference>
<evidence type="ECO:0000313" key="1">
    <source>
        <dbReference type="EMBL" id="AIQ93504.1"/>
    </source>
</evidence>
<dbReference type="AlphaFoldDB" id="A0A089QFY0"/>
<accession>A0A089QFY0</accession>
<dbReference type="eggNOG" id="ENOG503107A">
    <property type="taxonomic scope" value="Bacteria"/>
</dbReference>
<dbReference type="KEGG" id="mor:MOC_5749"/>
<dbReference type="RefSeq" id="WP_164706345.1">
    <property type="nucleotide sequence ID" value="NZ_CP003811.1"/>
</dbReference>
<proteinExistence type="predicted"/>
<organism evidence="1 2">
    <name type="scientific">Methylobacterium oryzae CBMB20</name>
    <dbReference type="NCBI Taxonomy" id="693986"/>
    <lineage>
        <taxon>Bacteria</taxon>
        <taxon>Pseudomonadati</taxon>
        <taxon>Pseudomonadota</taxon>
        <taxon>Alphaproteobacteria</taxon>
        <taxon>Hyphomicrobiales</taxon>
        <taxon>Methylobacteriaceae</taxon>
        <taxon>Methylobacterium</taxon>
    </lineage>
</organism>
<dbReference type="GeneID" id="96602230"/>
<dbReference type="Proteomes" id="UP000029492">
    <property type="component" value="Chromosome"/>
</dbReference>
<gene>
    <name evidence="1" type="ORF">MOC_5749</name>
</gene>
<reference evidence="1 2" key="1">
    <citation type="journal article" date="2014" name="PLoS ONE">
        <title>Genome Information of Methylobacterium oryzae, a Plant-Probiotic Methylotroph in the Phyllosphere.</title>
        <authorList>
            <person name="Kwak M.J."/>
            <person name="Jeong H."/>
            <person name="Madhaiyan M."/>
            <person name="Lee Y."/>
            <person name="Sa T.M."/>
            <person name="Oh T.K."/>
            <person name="Kim J.F."/>
        </authorList>
    </citation>
    <scope>NUCLEOTIDE SEQUENCE [LARGE SCALE GENOMIC DNA]</scope>
    <source>
        <strain evidence="1 2">CBMB20</strain>
    </source>
</reference>
<protein>
    <submittedName>
        <fullName evidence="1">Protein of unassigned function</fullName>
    </submittedName>
</protein>
<keyword evidence="2" id="KW-1185">Reference proteome</keyword>
<name>A0A089QFY0_9HYPH</name>
<dbReference type="HOGENOM" id="CLU_2974300_0_0_5"/>
<evidence type="ECO:0000313" key="2">
    <source>
        <dbReference type="Proteomes" id="UP000029492"/>
    </source>
</evidence>
<sequence length="58" mass="6020">MLALITSRIPGPAVETADRDPGFLTLVFAVARGLRNGAETAFARRCALARAVGGPNPL</sequence>